<accession>A0ABN3QIA1</accession>
<organism evidence="2 3">
    <name type="scientific">Streptomyces axinellae</name>
    <dbReference type="NCBI Taxonomy" id="552788"/>
    <lineage>
        <taxon>Bacteria</taxon>
        <taxon>Bacillati</taxon>
        <taxon>Actinomycetota</taxon>
        <taxon>Actinomycetes</taxon>
        <taxon>Kitasatosporales</taxon>
        <taxon>Streptomycetaceae</taxon>
        <taxon>Streptomyces</taxon>
    </lineage>
</organism>
<dbReference type="InterPro" id="IPR036379">
    <property type="entry name" value="A-amylase_inhib_sf"/>
</dbReference>
<evidence type="ECO:0000313" key="2">
    <source>
        <dbReference type="EMBL" id="GAA2626986.1"/>
    </source>
</evidence>
<gene>
    <name evidence="2" type="ORF">GCM10009863_47360</name>
</gene>
<protein>
    <submittedName>
        <fullName evidence="2">Uncharacterized protein</fullName>
    </submittedName>
</protein>
<dbReference type="RefSeq" id="WP_344568360.1">
    <property type="nucleotide sequence ID" value="NZ_BAAARJ010000016.1"/>
</dbReference>
<feature type="signal peptide" evidence="1">
    <location>
        <begin position="1"/>
        <end position="39"/>
    </location>
</feature>
<proteinExistence type="predicted"/>
<dbReference type="Proteomes" id="UP001501447">
    <property type="component" value="Unassembled WGS sequence"/>
</dbReference>
<sequence>MLFAQGRALGRRIRVIAATAGAVGALSAVALTGAAPAAAAEKAADRPAVALDGGTAPACILRTVNKKTDDAVVTNRCGKTMRVKIIVNNGYDSSCHTLRNGKGFYYTWPWGSYARTVTC</sequence>
<dbReference type="Gene3D" id="2.60.40.20">
    <property type="entry name" value="Alpha-amylase inhibitor"/>
    <property type="match status" value="1"/>
</dbReference>
<feature type="chain" id="PRO_5045470621" evidence="1">
    <location>
        <begin position="40"/>
        <end position="119"/>
    </location>
</feature>
<name>A0ABN3QIA1_9ACTN</name>
<reference evidence="2 3" key="1">
    <citation type="journal article" date="2019" name="Int. J. Syst. Evol. Microbiol.">
        <title>The Global Catalogue of Microorganisms (GCM) 10K type strain sequencing project: providing services to taxonomists for standard genome sequencing and annotation.</title>
        <authorList>
            <consortium name="The Broad Institute Genomics Platform"/>
            <consortium name="The Broad Institute Genome Sequencing Center for Infectious Disease"/>
            <person name="Wu L."/>
            <person name="Ma J."/>
        </authorList>
    </citation>
    <scope>NUCLEOTIDE SEQUENCE [LARGE SCALE GENOMIC DNA]</scope>
    <source>
        <strain evidence="2 3">JCM 16373</strain>
    </source>
</reference>
<evidence type="ECO:0000313" key="3">
    <source>
        <dbReference type="Proteomes" id="UP001501447"/>
    </source>
</evidence>
<evidence type="ECO:0000256" key="1">
    <source>
        <dbReference type="SAM" id="SignalP"/>
    </source>
</evidence>
<keyword evidence="3" id="KW-1185">Reference proteome</keyword>
<dbReference type="EMBL" id="BAAARJ010000016">
    <property type="protein sequence ID" value="GAA2626986.1"/>
    <property type="molecule type" value="Genomic_DNA"/>
</dbReference>
<comment type="caution">
    <text evidence="2">The sequence shown here is derived from an EMBL/GenBank/DDBJ whole genome shotgun (WGS) entry which is preliminary data.</text>
</comment>
<keyword evidence="1" id="KW-0732">Signal</keyword>